<evidence type="ECO:0000256" key="1">
    <source>
        <dbReference type="SAM" id="Coils"/>
    </source>
</evidence>
<evidence type="ECO:0000313" key="4">
    <source>
        <dbReference type="EMBL" id="KAF2089346.1"/>
    </source>
</evidence>
<keyword evidence="5" id="KW-1185">Reference proteome</keyword>
<dbReference type="PANTHER" id="PTHR40780">
    <property type="entry name" value="DUF3669 DOMAIN-CONTAINING PROTEIN"/>
    <property type="match status" value="1"/>
</dbReference>
<dbReference type="Proteomes" id="UP000799776">
    <property type="component" value="Unassembled WGS sequence"/>
</dbReference>
<evidence type="ECO:0000313" key="5">
    <source>
        <dbReference type="Proteomes" id="UP000799776"/>
    </source>
</evidence>
<organism evidence="4 5">
    <name type="scientific">Saccharata proteae CBS 121410</name>
    <dbReference type="NCBI Taxonomy" id="1314787"/>
    <lineage>
        <taxon>Eukaryota</taxon>
        <taxon>Fungi</taxon>
        <taxon>Dikarya</taxon>
        <taxon>Ascomycota</taxon>
        <taxon>Pezizomycotina</taxon>
        <taxon>Dothideomycetes</taxon>
        <taxon>Dothideomycetes incertae sedis</taxon>
        <taxon>Botryosphaeriales</taxon>
        <taxon>Saccharataceae</taxon>
        <taxon>Saccharata</taxon>
    </lineage>
</organism>
<accession>A0A6A5YCY4</accession>
<dbReference type="InterPro" id="IPR022137">
    <property type="entry name" value="Znf_prot_DUF3669"/>
</dbReference>
<name>A0A6A5YCY4_9PEZI</name>
<feature type="compositionally biased region" description="Basic and acidic residues" evidence="2">
    <location>
        <begin position="100"/>
        <end position="111"/>
    </location>
</feature>
<dbReference type="OrthoDB" id="2993351at2759"/>
<dbReference type="PANTHER" id="PTHR40780:SF2">
    <property type="entry name" value="DUF3669 DOMAIN-CONTAINING PROTEIN"/>
    <property type="match status" value="1"/>
</dbReference>
<feature type="region of interest" description="Disordered" evidence="2">
    <location>
        <begin position="255"/>
        <end position="277"/>
    </location>
</feature>
<feature type="domain" description="DUF3669" evidence="3">
    <location>
        <begin position="282"/>
        <end position="345"/>
    </location>
</feature>
<dbReference type="AlphaFoldDB" id="A0A6A5YCY4"/>
<proteinExistence type="predicted"/>
<dbReference type="Pfam" id="PF12417">
    <property type="entry name" value="DUF3669"/>
    <property type="match status" value="1"/>
</dbReference>
<feature type="region of interest" description="Disordered" evidence="2">
    <location>
        <begin position="85"/>
        <end position="114"/>
    </location>
</feature>
<keyword evidence="1" id="KW-0175">Coiled coil</keyword>
<sequence>MADETPNTQTVNMNNTSTFRSIGAGTCGEVFTAPGSDTVHKVALTTDGQLNREYNTHKHLQACFEKHPAVRSEVLMTRVLGFVGSAGGAPNEKEEENSDDEKQKKREDKDSASWGQNAANLFPSTINTPAPVLSTTLIHPLPSLIRRQLITFYCPFVLKRQATHADENRDCLIRLYLGRRRTQSPSRAALRDYQRSPQFFNLRNYSLHLDQMEELGLSVEMYARGMGAALAVMHWEGGVDGEDVEFVLGSAPTPLPSTVSSPSALSARPSTTSQPQSQQTHLFLLDFDKVKEISFDRDGVYQAVKAFYRNDPYYPRPLASTTYAQTVWETFKTRYLAVSEEIVAKSGDQIKALPQLFIDGLVEERRRRVERFERLRAEAEGSLSEYEKLLARKEGERWNAAQINFGDLERLVWG</sequence>
<gene>
    <name evidence="4" type="ORF">K490DRAFT_54961</name>
</gene>
<reference evidence="4" key="1">
    <citation type="journal article" date="2020" name="Stud. Mycol.">
        <title>101 Dothideomycetes genomes: a test case for predicting lifestyles and emergence of pathogens.</title>
        <authorList>
            <person name="Haridas S."/>
            <person name="Albert R."/>
            <person name="Binder M."/>
            <person name="Bloem J."/>
            <person name="Labutti K."/>
            <person name="Salamov A."/>
            <person name="Andreopoulos B."/>
            <person name="Baker S."/>
            <person name="Barry K."/>
            <person name="Bills G."/>
            <person name="Bluhm B."/>
            <person name="Cannon C."/>
            <person name="Castanera R."/>
            <person name="Culley D."/>
            <person name="Daum C."/>
            <person name="Ezra D."/>
            <person name="Gonzalez J."/>
            <person name="Henrissat B."/>
            <person name="Kuo A."/>
            <person name="Liang C."/>
            <person name="Lipzen A."/>
            <person name="Lutzoni F."/>
            <person name="Magnuson J."/>
            <person name="Mondo S."/>
            <person name="Nolan M."/>
            <person name="Ohm R."/>
            <person name="Pangilinan J."/>
            <person name="Park H.-J."/>
            <person name="Ramirez L."/>
            <person name="Alfaro M."/>
            <person name="Sun H."/>
            <person name="Tritt A."/>
            <person name="Yoshinaga Y."/>
            <person name="Zwiers L.-H."/>
            <person name="Turgeon B."/>
            <person name="Goodwin S."/>
            <person name="Spatafora J."/>
            <person name="Crous P."/>
            <person name="Grigoriev I."/>
        </authorList>
    </citation>
    <scope>NUCLEOTIDE SEQUENCE</scope>
    <source>
        <strain evidence="4">CBS 121410</strain>
    </source>
</reference>
<evidence type="ECO:0000259" key="3">
    <source>
        <dbReference type="Pfam" id="PF12417"/>
    </source>
</evidence>
<feature type="coiled-coil region" evidence="1">
    <location>
        <begin position="362"/>
        <end position="396"/>
    </location>
</feature>
<protein>
    <recommendedName>
        <fullName evidence="3">DUF3669 domain-containing protein</fullName>
    </recommendedName>
</protein>
<evidence type="ECO:0000256" key="2">
    <source>
        <dbReference type="SAM" id="MobiDB-lite"/>
    </source>
</evidence>
<dbReference type="EMBL" id="ML978714">
    <property type="protein sequence ID" value="KAF2089346.1"/>
    <property type="molecule type" value="Genomic_DNA"/>
</dbReference>